<comment type="similarity">
    <text evidence="1">Belongs to the peroxin-19 family.</text>
</comment>
<evidence type="ECO:0000313" key="4">
    <source>
        <dbReference type="EMBL" id="KAK5637794.1"/>
    </source>
</evidence>
<evidence type="ECO:0000256" key="1">
    <source>
        <dbReference type="ARBA" id="ARBA00006326"/>
    </source>
</evidence>
<dbReference type="Pfam" id="PF04614">
    <property type="entry name" value="Pex19"/>
    <property type="match status" value="1"/>
</dbReference>
<sequence length="115" mass="12832">MMQSLLSKDVLYPSLKDILNKYPAWMEANGGSLSSADRQRYEKQQELMTEVCAALEKESDGDTKSDKKARFENVLTLMQKLQDYGQPPTDLVGDLGPSIPFDAQGNPNLNQCSLM</sequence>
<dbReference type="AlphaFoldDB" id="A0AAN7UZH6"/>
<comment type="caution">
    <text evidence="4">The sequence shown here is derived from an EMBL/GenBank/DDBJ whole genome shotgun (WGS) entry which is preliminary data.</text>
</comment>
<dbReference type="PANTHER" id="PTHR12774:SF2">
    <property type="entry name" value="PEROXISOMAL BIOGENESIS FACTOR 19"/>
    <property type="match status" value="1"/>
</dbReference>
<dbReference type="InterPro" id="IPR038322">
    <property type="entry name" value="Pex19_C_sf"/>
</dbReference>
<evidence type="ECO:0000256" key="2">
    <source>
        <dbReference type="ARBA" id="ARBA00029688"/>
    </source>
</evidence>
<dbReference type="EMBL" id="JAVRBK010000110">
    <property type="protein sequence ID" value="KAK5637794.1"/>
    <property type="molecule type" value="Genomic_DNA"/>
</dbReference>
<dbReference type="GO" id="GO:0045046">
    <property type="term" value="P:protein import into peroxisome membrane"/>
    <property type="evidence" value="ECO:0007669"/>
    <property type="project" value="TreeGrafter"/>
</dbReference>
<organism evidence="4 5">
    <name type="scientific">Pyrocoelia pectoralis</name>
    <dbReference type="NCBI Taxonomy" id="417401"/>
    <lineage>
        <taxon>Eukaryota</taxon>
        <taxon>Metazoa</taxon>
        <taxon>Ecdysozoa</taxon>
        <taxon>Arthropoda</taxon>
        <taxon>Hexapoda</taxon>
        <taxon>Insecta</taxon>
        <taxon>Pterygota</taxon>
        <taxon>Neoptera</taxon>
        <taxon>Endopterygota</taxon>
        <taxon>Coleoptera</taxon>
        <taxon>Polyphaga</taxon>
        <taxon>Elateriformia</taxon>
        <taxon>Elateroidea</taxon>
        <taxon>Lampyridae</taxon>
        <taxon>Lampyrinae</taxon>
        <taxon>Pyrocoelia</taxon>
    </lineage>
</organism>
<protein>
    <recommendedName>
        <fullName evidence="2">Peroxin-19</fullName>
    </recommendedName>
</protein>
<evidence type="ECO:0000256" key="3">
    <source>
        <dbReference type="SAM" id="MobiDB-lite"/>
    </source>
</evidence>
<dbReference type="Gene3D" id="1.20.120.900">
    <property type="entry name" value="Pex19, mPTS binding domain"/>
    <property type="match status" value="1"/>
</dbReference>
<accession>A0AAN7UZH6</accession>
<dbReference type="PANTHER" id="PTHR12774">
    <property type="entry name" value="PEROXISOMAL BIOGENESIS FACTOR 19"/>
    <property type="match status" value="1"/>
</dbReference>
<dbReference type="InterPro" id="IPR006708">
    <property type="entry name" value="Pex19"/>
</dbReference>
<proteinExistence type="inferred from homology"/>
<name>A0AAN7UZH6_9COLE</name>
<gene>
    <name evidence="4" type="ORF">RI129_000022</name>
</gene>
<dbReference type="GO" id="GO:0033328">
    <property type="term" value="F:peroxisome membrane targeting sequence binding"/>
    <property type="evidence" value="ECO:0007669"/>
    <property type="project" value="TreeGrafter"/>
</dbReference>
<feature type="region of interest" description="Disordered" evidence="3">
    <location>
        <begin position="86"/>
        <end position="115"/>
    </location>
</feature>
<dbReference type="Proteomes" id="UP001329430">
    <property type="component" value="Unassembled WGS sequence"/>
</dbReference>
<keyword evidence="5" id="KW-1185">Reference proteome</keyword>
<evidence type="ECO:0000313" key="5">
    <source>
        <dbReference type="Proteomes" id="UP001329430"/>
    </source>
</evidence>
<reference evidence="4 5" key="1">
    <citation type="journal article" date="2024" name="Insects">
        <title>An Improved Chromosome-Level Genome Assembly of the Firefly Pyrocoelia pectoralis.</title>
        <authorList>
            <person name="Fu X."/>
            <person name="Meyer-Rochow V.B."/>
            <person name="Ballantyne L."/>
            <person name="Zhu X."/>
        </authorList>
    </citation>
    <scope>NUCLEOTIDE SEQUENCE [LARGE SCALE GENOMIC DNA]</scope>
    <source>
        <strain evidence="4">XCY_ONT2</strain>
    </source>
</reference>
<feature type="compositionally biased region" description="Polar residues" evidence="3">
    <location>
        <begin position="105"/>
        <end position="115"/>
    </location>
</feature>
<dbReference type="GO" id="GO:0005778">
    <property type="term" value="C:peroxisomal membrane"/>
    <property type="evidence" value="ECO:0007669"/>
    <property type="project" value="TreeGrafter"/>
</dbReference>